<dbReference type="InterPro" id="IPR001971">
    <property type="entry name" value="Ribosomal_uS11"/>
</dbReference>
<sequence>FHLYIVATRNNTLVHLQSHLTGNIAWATGGSVGFRNAARSGYEAGYQTALNIFKRIEDLQKDGPLTVQLWFKGFGQGREAFFRALMAAEGEVVRGLVTRITDYTPIKIGGTRSKKRRVL</sequence>
<keyword evidence="3" id="KW-0687">Ribonucleoprotein</keyword>
<proteinExistence type="inferred from homology"/>
<dbReference type="Proteomes" id="UP000027195">
    <property type="component" value="Unassembled WGS sequence"/>
</dbReference>
<accession>A0A067MRX4</accession>
<dbReference type="Gene3D" id="3.30.420.80">
    <property type="entry name" value="Ribosomal protein S11"/>
    <property type="match status" value="1"/>
</dbReference>
<protein>
    <recommendedName>
        <fullName evidence="6">Translational machinery component</fullName>
    </recommendedName>
</protein>
<evidence type="ECO:0008006" key="6">
    <source>
        <dbReference type="Google" id="ProtNLM"/>
    </source>
</evidence>
<dbReference type="SUPFAM" id="SSF53137">
    <property type="entry name" value="Translational machinery components"/>
    <property type="match status" value="1"/>
</dbReference>
<dbReference type="EMBL" id="KL198023">
    <property type="protein sequence ID" value="KDQ17465.1"/>
    <property type="molecule type" value="Genomic_DNA"/>
</dbReference>
<feature type="non-terminal residue" evidence="4">
    <location>
        <position position="1"/>
    </location>
</feature>
<keyword evidence="5" id="KW-1185">Reference proteome</keyword>
<dbReference type="AlphaFoldDB" id="A0A067MRX4"/>
<keyword evidence="2" id="KW-0689">Ribosomal protein</keyword>
<dbReference type="OrthoDB" id="1654884at2759"/>
<dbReference type="PANTHER" id="PTHR11759">
    <property type="entry name" value="40S RIBOSOMAL PROTEIN S14/30S RIBOSOMAL PROTEIN S11"/>
    <property type="match status" value="1"/>
</dbReference>
<organism evidence="4 5">
    <name type="scientific">Botryobasidium botryosum (strain FD-172 SS1)</name>
    <dbReference type="NCBI Taxonomy" id="930990"/>
    <lineage>
        <taxon>Eukaryota</taxon>
        <taxon>Fungi</taxon>
        <taxon>Dikarya</taxon>
        <taxon>Basidiomycota</taxon>
        <taxon>Agaricomycotina</taxon>
        <taxon>Agaricomycetes</taxon>
        <taxon>Cantharellales</taxon>
        <taxon>Botryobasidiaceae</taxon>
        <taxon>Botryobasidium</taxon>
    </lineage>
</organism>
<dbReference type="PIRSF" id="PIRSF002131">
    <property type="entry name" value="Ribosomal_S11"/>
    <property type="match status" value="1"/>
</dbReference>
<feature type="non-terminal residue" evidence="4">
    <location>
        <position position="119"/>
    </location>
</feature>
<dbReference type="STRING" id="930990.A0A067MRX4"/>
<dbReference type="Pfam" id="PF00411">
    <property type="entry name" value="Ribosomal_S11"/>
    <property type="match status" value="1"/>
</dbReference>
<evidence type="ECO:0000313" key="4">
    <source>
        <dbReference type="EMBL" id="KDQ17465.1"/>
    </source>
</evidence>
<evidence type="ECO:0000256" key="1">
    <source>
        <dbReference type="ARBA" id="ARBA00006194"/>
    </source>
</evidence>
<name>A0A067MRX4_BOTB1</name>
<dbReference type="GO" id="GO:0006412">
    <property type="term" value="P:translation"/>
    <property type="evidence" value="ECO:0007669"/>
    <property type="project" value="InterPro"/>
</dbReference>
<evidence type="ECO:0000313" key="5">
    <source>
        <dbReference type="Proteomes" id="UP000027195"/>
    </source>
</evidence>
<dbReference type="FunCoup" id="A0A067MRX4">
    <property type="interactions" value="118"/>
</dbReference>
<dbReference type="InterPro" id="IPR036967">
    <property type="entry name" value="Ribosomal_uS11_sf"/>
</dbReference>
<evidence type="ECO:0000256" key="2">
    <source>
        <dbReference type="ARBA" id="ARBA00022980"/>
    </source>
</evidence>
<dbReference type="InParanoid" id="A0A067MRX4"/>
<comment type="similarity">
    <text evidence="1">Belongs to the universal ribosomal protein uS11 family.</text>
</comment>
<reference evidence="5" key="1">
    <citation type="journal article" date="2014" name="Proc. Natl. Acad. Sci. U.S.A.">
        <title>Extensive sampling of basidiomycete genomes demonstrates inadequacy of the white-rot/brown-rot paradigm for wood decay fungi.</title>
        <authorList>
            <person name="Riley R."/>
            <person name="Salamov A.A."/>
            <person name="Brown D.W."/>
            <person name="Nagy L.G."/>
            <person name="Floudas D."/>
            <person name="Held B.W."/>
            <person name="Levasseur A."/>
            <person name="Lombard V."/>
            <person name="Morin E."/>
            <person name="Otillar R."/>
            <person name="Lindquist E.A."/>
            <person name="Sun H."/>
            <person name="LaButti K.M."/>
            <person name="Schmutz J."/>
            <person name="Jabbour D."/>
            <person name="Luo H."/>
            <person name="Baker S.E."/>
            <person name="Pisabarro A.G."/>
            <person name="Walton J.D."/>
            <person name="Blanchette R.A."/>
            <person name="Henrissat B."/>
            <person name="Martin F."/>
            <person name="Cullen D."/>
            <person name="Hibbett D.S."/>
            <person name="Grigoriev I.V."/>
        </authorList>
    </citation>
    <scope>NUCLEOTIDE SEQUENCE [LARGE SCALE GENOMIC DNA]</scope>
    <source>
        <strain evidence="5">FD-172 SS1</strain>
    </source>
</reference>
<dbReference type="HOGENOM" id="CLU_072439_4_2_1"/>
<dbReference type="GO" id="GO:0003735">
    <property type="term" value="F:structural constituent of ribosome"/>
    <property type="evidence" value="ECO:0007669"/>
    <property type="project" value="InterPro"/>
</dbReference>
<evidence type="ECO:0000256" key="3">
    <source>
        <dbReference type="ARBA" id="ARBA00023274"/>
    </source>
</evidence>
<dbReference type="GO" id="GO:1990904">
    <property type="term" value="C:ribonucleoprotein complex"/>
    <property type="evidence" value="ECO:0007669"/>
    <property type="project" value="UniProtKB-KW"/>
</dbReference>
<gene>
    <name evidence="4" type="ORF">BOTBODRAFT_93374</name>
</gene>
<dbReference type="HAMAP" id="MF_01310">
    <property type="entry name" value="Ribosomal_uS11"/>
    <property type="match status" value="1"/>
</dbReference>
<dbReference type="GO" id="GO:0005840">
    <property type="term" value="C:ribosome"/>
    <property type="evidence" value="ECO:0007669"/>
    <property type="project" value="UniProtKB-KW"/>
</dbReference>